<accession>A0ABS1DK50</accession>
<proteinExistence type="predicted"/>
<keyword evidence="3" id="KW-1185">Reference proteome</keyword>
<reference evidence="2 3" key="1">
    <citation type="journal article" date="2020" name="Microorganisms">
        <title>Osmotic Adaptation and Compatible Solute Biosynthesis of Phototrophic Bacteria as Revealed from Genome Analyses.</title>
        <authorList>
            <person name="Imhoff J.F."/>
            <person name="Rahn T."/>
            <person name="Kunzel S."/>
            <person name="Keller A."/>
            <person name="Neulinger S.C."/>
        </authorList>
    </citation>
    <scope>NUCLEOTIDE SEQUENCE [LARGE SCALE GENOMIC DNA]</scope>
    <source>
        <strain evidence="2 3">DSM 9895</strain>
    </source>
</reference>
<dbReference type="PROSITE" id="PS01332">
    <property type="entry name" value="HTH_RRF2_1"/>
    <property type="match status" value="1"/>
</dbReference>
<dbReference type="PROSITE" id="PS51197">
    <property type="entry name" value="HTH_RRF2_2"/>
    <property type="match status" value="1"/>
</dbReference>
<dbReference type="NCBIfam" id="TIGR00738">
    <property type="entry name" value="rrf2_super"/>
    <property type="match status" value="1"/>
</dbReference>
<evidence type="ECO:0000256" key="1">
    <source>
        <dbReference type="ARBA" id="ARBA00023125"/>
    </source>
</evidence>
<sequence>MRLKNYTNYALRTLQMAALRAPALTRVDQVAAAHGVSRAHIMKIVHELGKAGYVETVRGRGGGFRLARDPAAITVGEVVRLTESPIELVECFNADTNSCPLIGVCRLSTALDEALVAFLQVLDGVTVAELAGNRSDLVGRLGAVVEAPTQEASA</sequence>
<dbReference type="Gene3D" id="1.10.10.10">
    <property type="entry name" value="Winged helix-like DNA-binding domain superfamily/Winged helix DNA-binding domain"/>
    <property type="match status" value="1"/>
</dbReference>
<dbReference type="EMBL" id="NRRL01000065">
    <property type="protein sequence ID" value="MBK1669873.1"/>
    <property type="molecule type" value="Genomic_DNA"/>
</dbReference>
<dbReference type="SUPFAM" id="SSF46785">
    <property type="entry name" value="Winged helix' DNA-binding domain"/>
    <property type="match status" value="1"/>
</dbReference>
<dbReference type="InterPro" id="IPR000944">
    <property type="entry name" value="Tscrpt_reg_Rrf2"/>
</dbReference>
<evidence type="ECO:0000313" key="3">
    <source>
        <dbReference type="Proteomes" id="UP001296873"/>
    </source>
</evidence>
<dbReference type="InterPro" id="IPR036390">
    <property type="entry name" value="WH_DNA-bd_sf"/>
</dbReference>
<dbReference type="PANTHER" id="PTHR33221">
    <property type="entry name" value="WINGED HELIX-TURN-HELIX TRANSCRIPTIONAL REGULATOR, RRF2 FAMILY"/>
    <property type="match status" value="1"/>
</dbReference>
<protein>
    <submittedName>
        <fullName evidence="2">Rrf2 family transcriptional regulator</fullName>
    </submittedName>
</protein>
<dbReference type="InterPro" id="IPR036388">
    <property type="entry name" value="WH-like_DNA-bd_sf"/>
</dbReference>
<name>A0ABS1DK50_9PROT</name>
<dbReference type="Proteomes" id="UP001296873">
    <property type="component" value="Unassembled WGS sequence"/>
</dbReference>
<keyword evidence="1" id="KW-0238">DNA-binding</keyword>
<dbReference type="InterPro" id="IPR030489">
    <property type="entry name" value="TR_Rrf2-type_CS"/>
</dbReference>
<dbReference type="RefSeq" id="WP_200342218.1">
    <property type="nucleotide sequence ID" value="NZ_NRRL01000065.1"/>
</dbReference>
<dbReference type="PANTHER" id="PTHR33221:SF4">
    <property type="entry name" value="HTH-TYPE TRANSCRIPTIONAL REPRESSOR NSRR"/>
    <property type="match status" value="1"/>
</dbReference>
<evidence type="ECO:0000313" key="2">
    <source>
        <dbReference type="EMBL" id="MBK1669873.1"/>
    </source>
</evidence>
<organism evidence="2 3">
    <name type="scientific">Rhodovibrio sodomensis</name>
    <dbReference type="NCBI Taxonomy" id="1088"/>
    <lineage>
        <taxon>Bacteria</taxon>
        <taxon>Pseudomonadati</taxon>
        <taxon>Pseudomonadota</taxon>
        <taxon>Alphaproteobacteria</taxon>
        <taxon>Rhodospirillales</taxon>
        <taxon>Rhodovibrionaceae</taxon>
        <taxon>Rhodovibrio</taxon>
    </lineage>
</organism>
<comment type="caution">
    <text evidence="2">The sequence shown here is derived from an EMBL/GenBank/DDBJ whole genome shotgun (WGS) entry which is preliminary data.</text>
</comment>
<gene>
    <name evidence="2" type="ORF">CKO28_17695</name>
</gene>
<dbReference type="Pfam" id="PF02082">
    <property type="entry name" value="Rrf2"/>
    <property type="match status" value="1"/>
</dbReference>